<dbReference type="EMBL" id="CVQH01021862">
    <property type="protein sequence ID" value="CRK31719.1"/>
    <property type="molecule type" value="Genomic_DNA"/>
</dbReference>
<sequence length="90" mass="10201">HSIATQQKLLRVSLQLPQPPQPCYLLPRCPVPPCCASKVVFYPAALIQTDADGRRQTSDRPTTFTMPQPLPSKEASLFRTLVRNYDDKQY</sequence>
<keyword evidence="2" id="KW-1185">Reference proteome</keyword>
<organism evidence="1 2">
    <name type="scientific">Verticillium longisporum</name>
    <name type="common">Verticillium dahliae var. longisporum</name>
    <dbReference type="NCBI Taxonomy" id="100787"/>
    <lineage>
        <taxon>Eukaryota</taxon>
        <taxon>Fungi</taxon>
        <taxon>Dikarya</taxon>
        <taxon>Ascomycota</taxon>
        <taxon>Pezizomycotina</taxon>
        <taxon>Sordariomycetes</taxon>
        <taxon>Hypocreomycetidae</taxon>
        <taxon>Glomerellales</taxon>
        <taxon>Plectosphaerellaceae</taxon>
        <taxon>Verticillium</taxon>
    </lineage>
</organism>
<accession>A0A0G4MBQ0</accession>
<evidence type="ECO:0000313" key="2">
    <source>
        <dbReference type="Proteomes" id="UP000044602"/>
    </source>
</evidence>
<evidence type="ECO:0000313" key="1">
    <source>
        <dbReference type="EMBL" id="CRK31719.1"/>
    </source>
</evidence>
<feature type="non-terminal residue" evidence="1">
    <location>
        <position position="90"/>
    </location>
</feature>
<gene>
    <name evidence="1" type="ORF">BN1708_005521</name>
</gene>
<feature type="non-terminal residue" evidence="1">
    <location>
        <position position="1"/>
    </location>
</feature>
<name>A0A0G4MBQ0_VERLO</name>
<protein>
    <submittedName>
        <fullName evidence="1">Uncharacterized protein</fullName>
    </submittedName>
</protein>
<proteinExistence type="predicted"/>
<dbReference type="AlphaFoldDB" id="A0A0G4MBQ0"/>
<reference evidence="1 2" key="1">
    <citation type="submission" date="2015-05" db="EMBL/GenBank/DDBJ databases">
        <authorList>
            <person name="Wang D.B."/>
            <person name="Wang M."/>
        </authorList>
    </citation>
    <scope>NUCLEOTIDE SEQUENCE [LARGE SCALE GENOMIC DNA]</scope>
    <source>
        <strain evidence="1">VL1</strain>
    </source>
</reference>
<dbReference type="Proteomes" id="UP000044602">
    <property type="component" value="Unassembled WGS sequence"/>
</dbReference>